<dbReference type="Proteomes" id="UP000279236">
    <property type="component" value="Unassembled WGS sequence"/>
</dbReference>
<proteinExistence type="predicted"/>
<comment type="caution">
    <text evidence="1">The sequence shown here is derived from an EMBL/GenBank/DDBJ whole genome shotgun (WGS) entry which is preliminary data.</text>
</comment>
<evidence type="ECO:0000313" key="2">
    <source>
        <dbReference type="Proteomes" id="UP000279236"/>
    </source>
</evidence>
<name>A0A427XL09_9TREE</name>
<dbReference type="STRING" id="105984.A0A427XL09"/>
<dbReference type="RefSeq" id="XP_028474698.1">
    <property type="nucleotide sequence ID" value="XM_028624530.1"/>
</dbReference>
<evidence type="ECO:0000313" key="1">
    <source>
        <dbReference type="EMBL" id="RSH79589.1"/>
    </source>
</evidence>
<dbReference type="OrthoDB" id="3928002at2759"/>
<protein>
    <submittedName>
        <fullName evidence="1">Uncharacterized protein</fullName>
    </submittedName>
</protein>
<dbReference type="PANTHER" id="PTHR38049:SF2">
    <property type="entry name" value="RICIN B LECTIN DOMAIN-CONTAINING PROTEIN"/>
    <property type="match status" value="1"/>
</dbReference>
<organism evidence="1 2">
    <name type="scientific">Apiotrichum porosum</name>
    <dbReference type="NCBI Taxonomy" id="105984"/>
    <lineage>
        <taxon>Eukaryota</taxon>
        <taxon>Fungi</taxon>
        <taxon>Dikarya</taxon>
        <taxon>Basidiomycota</taxon>
        <taxon>Agaricomycotina</taxon>
        <taxon>Tremellomycetes</taxon>
        <taxon>Trichosporonales</taxon>
        <taxon>Trichosporonaceae</taxon>
        <taxon>Apiotrichum</taxon>
    </lineage>
</organism>
<accession>A0A427XL09</accession>
<sequence length="294" mass="33197">MFPQRRVSSPGISGSIGAPLYIPADAPNFDCTSLLLKDNSEIHLLLIHQTMVLGLLSAVAACPAIVGTTEAVRHGQNANARERHRGEKVNLVVELPTKNAYSPKFDGALVVLKDHKHADSSFSPSTIHPFAGYYLPYPDSQGKWKTAGWKGEGLVTTVNEENHLNWVYVDRQTHEVRHGVKSIAKSHHTGPWDCTSIDKRMTFEGWEGFIAVQEDEDDDLWALYFDLDNDGLRRKELIADKTGMGRRYRMLEVQLVRRERPKAHDMAIGERVERIRAMEDSVKREEESALDRQT</sequence>
<keyword evidence="2" id="KW-1185">Reference proteome</keyword>
<dbReference type="PANTHER" id="PTHR38049">
    <property type="entry name" value="RICIN B LECTIN DOMAIN-CONTAINING PROTEIN"/>
    <property type="match status" value="1"/>
</dbReference>
<gene>
    <name evidence="1" type="ORF">EHS24_009239</name>
</gene>
<dbReference type="EMBL" id="RSCE01000009">
    <property type="protein sequence ID" value="RSH79589.1"/>
    <property type="molecule type" value="Genomic_DNA"/>
</dbReference>
<dbReference type="AlphaFoldDB" id="A0A427XL09"/>
<reference evidence="1 2" key="1">
    <citation type="submission" date="2018-11" db="EMBL/GenBank/DDBJ databases">
        <title>Genome sequence of Apiotrichum porosum DSM 27194.</title>
        <authorList>
            <person name="Aliyu H."/>
            <person name="Gorte O."/>
            <person name="Ochsenreither K."/>
        </authorList>
    </citation>
    <scope>NUCLEOTIDE SEQUENCE [LARGE SCALE GENOMIC DNA]</scope>
    <source>
        <strain evidence="1 2">DSM 27194</strain>
    </source>
</reference>
<dbReference type="GeneID" id="39593782"/>